<keyword evidence="2" id="KW-1185">Reference proteome</keyword>
<evidence type="ECO:0000313" key="1">
    <source>
        <dbReference type="EMBL" id="KAF9493451.1"/>
    </source>
</evidence>
<comment type="caution">
    <text evidence="1">The sequence shown here is derived from an EMBL/GenBank/DDBJ whole genome shotgun (WGS) entry which is preliminary data.</text>
</comment>
<dbReference type="Proteomes" id="UP000807025">
    <property type="component" value="Unassembled WGS sequence"/>
</dbReference>
<sequence length="141" mass="15900">MCSLSKCRPTLPVEQYPASHTETRSGDDWSIGYTQTIYHEDFTDYESQQTGAEMSGGVEFAVHFEKDVGFVDFPIAGFSVFKCFDPTIFPVTFTFEASTGVRRDDGVVPCFIARSVFHVVHRQYTPDACVIQDVPIDFKFT</sequence>
<reference evidence="1" key="1">
    <citation type="submission" date="2020-11" db="EMBL/GenBank/DDBJ databases">
        <authorList>
            <consortium name="DOE Joint Genome Institute"/>
            <person name="Ahrendt S."/>
            <person name="Riley R."/>
            <person name="Andreopoulos W."/>
            <person name="Labutti K."/>
            <person name="Pangilinan J."/>
            <person name="Ruiz-Duenas F.J."/>
            <person name="Barrasa J.M."/>
            <person name="Sanchez-Garcia M."/>
            <person name="Camarero S."/>
            <person name="Miyauchi S."/>
            <person name="Serrano A."/>
            <person name="Linde D."/>
            <person name="Babiker R."/>
            <person name="Drula E."/>
            <person name="Ayuso-Fernandez I."/>
            <person name="Pacheco R."/>
            <person name="Padilla G."/>
            <person name="Ferreira P."/>
            <person name="Barriuso J."/>
            <person name="Kellner H."/>
            <person name="Castanera R."/>
            <person name="Alfaro M."/>
            <person name="Ramirez L."/>
            <person name="Pisabarro A.G."/>
            <person name="Kuo A."/>
            <person name="Tritt A."/>
            <person name="Lipzen A."/>
            <person name="He G."/>
            <person name="Yan M."/>
            <person name="Ng V."/>
            <person name="Cullen D."/>
            <person name="Martin F."/>
            <person name="Rosso M.-N."/>
            <person name="Henrissat B."/>
            <person name="Hibbett D."/>
            <person name="Martinez A.T."/>
            <person name="Grigoriev I.V."/>
        </authorList>
    </citation>
    <scope>NUCLEOTIDE SEQUENCE</scope>
    <source>
        <strain evidence="1">ATCC 90797</strain>
    </source>
</reference>
<organism evidence="1 2">
    <name type="scientific">Pleurotus eryngii</name>
    <name type="common">Boletus of the steppes</name>
    <dbReference type="NCBI Taxonomy" id="5323"/>
    <lineage>
        <taxon>Eukaryota</taxon>
        <taxon>Fungi</taxon>
        <taxon>Dikarya</taxon>
        <taxon>Basidiomycota</taxon>
        <taxon>Agaricomycotina</taxon>
        <taxon>Agaricomycetes</taxon>
        <taxon>Agaricomycetidae</taxon>
        <taxon>Agaricales</taxon>
        <taxon>Pleurotineae</taxon>
        <taxon>Pleurotaceae</taxon>
        <taxon>Pleurotus</taxon>
    </lineage>
</organism>
<gene>
    <name evidence="1" type="ORF">BDN71DRAFT_1095348</name>
</gene>
<name>A0A9P5ZTL3_PLEER</name>
<dbReference type="AlphaFoldDB" id="A0A9P5ZTL3"/>
<accession>A0A9P5ZTL3</accession>
<dbReference type="EMBL" id="MU154585">
    <property type="protein sequence ID" value="KAF9493451.1"/>
    <property type="molecule type" value="Genomic_DNA"/>
</dbReference>
<dbReference type="OrthoDB" id="3003360at2759"/>
<proteinExistence type="predicted"/>
<evidence type="ECO:0000313" key="2">
    <source>
        <dbReference type="Proteomes" id="UP000807025"/>
    </source>
</evidence>
<protein>
    <submittedName>
        <fullName evidence="1">Uncharacterized protein</fullName>
    </submittedName>
</protein>